<gene>
    <name evidence="7" type="ORF">FGK64_00990</name>
</gene>
<dbReference type="InterPro" id="IPR036922">
    <property type="entry name" value="Rieske_2Fe-2S_sf"/>
</dbReference>
<keyword evidence="5" id="KW-0411">Iron-sulfur</keyword>
<dbReference type="Pfam" id="PF19112">
    <property type="entry name" value="VanA_C"/>
    <property type="match status" value="1"/>
</dbReference>
<dbReference type="SUPFAM" id="SSF55961">
    <property type="entry name" value="Bet v1-like"/>
    <property type="match status" value="1"/>
</dbReference>
<keyword evidence="3" id="KW-0560">Oxidoreductase</keyword>
<evidence type="ECO:0000313" key="7">
    <source>
        <dbReference type="EMBL" id="TMV14595.1"/>
    </source>
</evidence>
<evidence type="ECO:0000256" key="2">
    <source>
        <dbReference type="ARBA" id="ARBA00022723"/>
    </source>
</evidence>
<dbReference type="PROSITE" id="PS51296">
    <property type="entry name" value="RIESKE"/>
    <property type="match status" value="1"/>
</dbReference>
<organism evidence="7 8">
    <name type="scientific">Arenibacterium halophilum</name>
    <dbReference type="NCBI Taxonomy" id="2583821"/>
    <lineage>
        <taxon>Bacteria</taxon>
        <taxon>Pseudomonadati</taxon>
        <taxon>Pseudomonadota</taxon>
        <taxon>Alphaproteobacteria</taxon>
        <taxon>Rhodobacterales</taxon>
        <taxon>Paracoccaceae</taxon>
        <taxon>Arenibacterium</taxon>
    </lineage>
</organism>
<keyword evidence="4" id="KW-0408">Iron</keyword>
<evidence type="ECO:0000259" key="6">
    <source>
        <dbReference type="PROSITE" id="PS51296"/>
    </source>
</evidence>
<dbReference type="RefSeq" id="WP_138861946.1">
    <property type="nucleotide sequence ID" value="NZ_VCPC01000001.1"/>
</dbReference>
<dbReference type="EMBL" id="VCPC01000001">
    <property type="protein sequence ID" value="TMV14595.1"/>
    <property type="molecule type" value="Genomic_DNA"/>
</dbReference>
<accession>A0ABY2XE00</accession>
<dbReference type="PANTHER" id="PTHR21266">
    <property type="entry name" value="IRON-SULFUR DOMAIN CONTAINING PROTEIN"/>
    <property type="match status" value="1"/>
</dbReference>
<dbReference type="Gene3D" id="3.90.380.10">
    <property type="entry name" value="Naphthalene 1,2-dioxygenase Alpha Subunit, Chain A, domain 1"/>
    <property type="match status" value="1"/>
</dbReference>
<evidence type="ECO:0000256" key="3">
    <source>
        <dbReference type="ARBA" id="ARBA00023002"/>
    </source>
</evidence>
<reference evidence="7 8" key="1">
    <citation type="submission" date="2019-05" db="EMBL/GenBank/DDBJ databases">
        <title>Marivita sp. nov. isolated from sea sediment.</title>
        <authorList>
            <person name="Kim W."/>
        </authorList>
    </citation>
    <scope>NUCLEOTIDE SEQUENCE [LARGE SCALE GENOMIC DNA]</scope>
    <source>
        <strain evidence="7 8">CAU 1492</strain>
    </source>
</reference>
<dbReference type="InterPro" id="IPR050584">
    <property type="entry name" value="Cholesterol_7-desaturase"/>
</dbReference>
<dbReference type="Pfam" id="PF00355">
    <property type="entry name" value="Rieske"/>
    <property type="match status" value="1"/>
</dbReference>
<dbReference type="Proteomes" id="UP001191082">
    <property type="component" value="Unassembled WGS sequence"/>
</dbReference>
<feature type="domain" description="Rieske" evidence="6">
    <location>
        <begin position="44"/>
        <end position="145"/>
    </location>
</feature>
<protein>
    <submittedName>
        <fullName evidence="7">Aromatic ring-hydroxylating dioxygenase subunit alpha</fullName>
    </submittedName>
</protein>
<dbReference type="GO" id="GO:0051213">
    <property type="term" value="F:dioxygenase activity"/>
    <property type="evidence" value="ECO:0007669"/>
    <property type="project" value="UniProtKB-KW"/>
</dbReference>
<evidence type="ECO:0000256" key="4">
    <source>
        <dbReference type="ARBA" id="ARBA00023004"/>
    </source>
</evidence>
<dbReference type="InterPro" id="IPR044043">
    <property type="entry name" value="VanA_C_cat"/>
</dbReference>
<name>A0ABY2XE00_9RHOB</name>
<keyword evidence="7" id="KW-0223">Dioxygenase</keyword>
<comment type="caution">
    <text evidence="7">The sequence shown here is derived from an EMBL/GenBank/DDBJ whole genome shotgun (WGS) entry which is preliminary data.</text>
</comment>
<dbReference type="InterPro" id="IPR017941">
    <property type="entry name" value="Rieske_2Fe-2S"/>
</dbReference>
<dbReference type="SUPFAM" id="SSF50022">
    <property type="entry name" value="ISP domain"/>
    <property type="match status" value="1"/>
</dbReference>
<dbReference type="PANTHER" id="PTHR21266:SF60">
    <property type="entry name" value="3-KETOSTEROID-9-ALPHA-MONOOXYGENASE, OXYGENASE COMPONENT"/>
    <property type="match status" value="1"/>
</dbReference>
<keyword evidence="8" id="KW-1185">Reference proteome</keyword>
<keyword evidence="1" id="KW-0001">2Fe-2S</keyword>
<evidence type="ECO:0000313" key="8">
    <source>
        <dbReference type="Proteomes" id="UP001191082"/>
    </source>
</evidence>
<dbReference type="CDD" id="cd08878">
    <property type="entry name" value="RHO_alpha_C_DMO-like"/>
    <property type="match status" value="1"/>
</dbReference>
<dbReference type="Gene3D" id="2.102.10.10">
    <property type="entry name" value="Rieske [2Fe-2S] iron-sulphur domain"/>
    <property type="match status" value="1"/>
</dbReference>
<keyword evidence="2" id="KW-0479">Metal-binding</keyword>
<evidence type="ECO:0000256" key="1">
    <source>
        <dbReference type="ARBA" id="ARBA00022714"/>
    </source>
</evidence>
<evidence type="ECO:0000256" key="5">
    <source>
        <dbReference type="ARBA" id="ARBA00023014"/>
    </source>
</evidence>
<proteinExistence type="predicted"/>
<sequence>MTSNAAHEGSGAGEGVRPGRLLGRPAVFPARRGASAMPYVKNLWYAAGWSADLEPNALLSRRIVGEGLVFFRQRNGTAVALENRCAHRFAPLDMGCVVDAGLRCGYHGLIFGPDGTCVHNPQGPVPRSARVRSFPVAEQNGLIWVWMGDPDRADRTPLPDYSFLDAAKPTARITGYMHTRSNYEIMYDNIMDLSHIDFLHTTTLGSGSIAKVTPRVHAGDGDEIVIRWRSDGQKAAPVYDPYLPEPGGRVDQTLEVRWRAPGLMLLVNSLQPEGHGEDAQLVSTNVHLVTPETETTTHYFYGGIRNFNEDDAKMNAQRAKAIEAAFRDEDKPMVEAVQANMGHETDILALKPVLLPSDAGAVQARRTIRRLLAQESAALA</sequence>